<gene>
    <name evidence="1" type="ORF">AAY42_00980</name>
</gene>
<reference evidence="1 2" key="1">
    <citation type="submission" date="2015-04" db="EMBL/GenBank/DDBJ databases">
        <title>Complete genome of flavobacterium.</title>
        <authorList>
            <person name="Kwon Y.M."/>
            <person name="Kim S.-J."/>
        </authorList>
    </citation>
    <scope>NUCLEOTIDE SEQUENCE [LARGE SCALE GENOMIC DNA]</scope>
    <source>
        <strain evidence="1 2">DK169</strain>
    </source>
</reference>
<dbReference type="EMBL" id="LCTZ01000002">
    <property type="protein sequence ID" value="KQC28634.1"/>
    <property type="molecule type" value="Genomic_DNA"/>
</dbReference>
<dbReference type="AlphaFoldDB" id="A0A0Q0WTH4"/>
<dbReference type="Proteomes" id="UP000050827">
    <property type="component" value="Unassembled WGS sequence"/>
</dbReference>
<name>A0A0Q0WTH4_9FLAO</name>
<dbReference type="InterPro" id="IPR038026">
    <property type="entry name" value="MtlR-like_sf"/>
</dbReference>
<dbReference type="Gene3D" id="1.20.120.330">
    <property type="entry name" value="Nucleotidyltransferases domain 2"/>
    <property type="match status" value="1"/>
</dbReference>
<dbReference type="SUPFAM" id="SSF158668">
    <property type="entry name" value="MtlR-like"/>
    <property type="match status" value="1"/>
</dbReference>
<sequence>MEKWTNLNMELRSYVISRVLRLEQSSTSLIKSILRFLKEDLKSLGHKSGALSFKSRIDLLYDLEELDKTYYSHLLKLMEIRNQFAHNHNAVSFESLDEFNPQLNKYLEKYQNENISEDLSREDRLKTTFNEIFEMTCGRLLTIEMEYIDGIQEEYKAHINNKAIENIDEIWNSAYEYNIEQSSKSGVVLKPRPFKENLDFFKLAFDLKLSEFTVKEIDKIKDNQKEVFRKKLPVEEKLRRLEEEE</sequence>
<dbReference type="RefSeq" id="WP_055392151.1">
    <property type="nucleotide sequence ID" value="NZ_LCTZ01000002.1"/>
</dbReference>
<keyword evidence="2" id="KW-1185">Reference proteome</keyword>
<evidence type="ECO:0000313" key="1">
    <source>
        <dbReference type="EMBL" id="KQC28634.1"/>
    </source>
</evidence>
<organism evidence="1 2">
    <name type="scientific">Flagellimonas eckloniae</name>
    <dbReference type="NCBI Taxonomy" id="346185"/>
    <lineage>
        <taxon>Bacteria</taxon>
        <taxon>Pseudomonadati</taxon>
        <taxon>Bacteroidota</taxon>
        <taxon>Flavobacteriia</taxon>
        <taxon>Flavobacteriales</taxon>
        <taxon>Flavobacteriaceae</taxon>
        <taxon>Flagellimonas</taxon>
    </lineage>
</organism>
<proteinExistence type="predicted"/>
<evidence type="ECO:0000313" key="2">
    <source>
        <dbReference type="Proteomes" id="UP000050827"/>
    </source>
</evidence>
<comment type="caution">
    <text evidence="1">The sequence shown here is derived from an EMBL/GenBank/DDBJ whole genome shotgun (WGS) entry which is preliminary data.</text>
</comment>
<dbReference type="STRING" id="346185.AAY42_00980"/>
<dbReference type="OrthoDB" id="1375976at2"/>
<protein>
    <submittedName>
        <fullName evidence="1">Uncharacterized protein</fullName>
    </submittedName>
</protein>
<accession>A0A0Q0WTH4</accession>